<dbReference type="EMBL" id="LSRX01004082">
    <property type="protein sequence ID" value="OLP74225.1"/>
    <property type="molecule type" value="Genomic_DNA"/>
</dbReference>
<evidence type="ECO:0000313" key="2">
    <source>
        <dbReference type="Proteomes" id="UP000186817"/>
    </source>
</evidence>
<proteinExistence type="predicted"/>
<reference evidence="1 2" key="1">
    <citation type="submission" date="2016-02" db="EMBL/GenBank/DDBJ databases">
        <title>Genome analysis of coral dinoflagellate symbionts highlights evolutionary adaptations to a symbiotic lifestyle.</title>
        <authorList>
            <person name="Aranda M."/>
            <person name="Li Y."/>
            <person name="Liew Y.J."/>
            <person name="Baumgarten S."/>
            <person name="Simakov O."/>
            <person name="Wilson M."/>
            <person name="Piel J."/>
            <person name="Ashoor H."/>
            <person name="Bougouffa S."/>
            <person name="Bajic V.B."/>
            <person name="Ryu T."/>
            <person name="Ravasi T."/>
            <person name="Bayer T."/>
            <person name="Micklem G."/>
            <person name="Kim H."/>
            <person name="Bhak J."/>
            <person name="Lajeunesse T.C."/>
            <person name="Voolstra C.R."/>
        </authorList>
    </citation>
    <scope>NUCLEOTIDE SEQUENCE [LARGE SCALE GENOMIC DNA]</scope>
    <source>
        <strain evidence="1 2">CCMP2467</strain>
    </source>
</reference>
<name>A0A1Q9BU79_SYMMI</name>
<comment type="caution">
    <text evidence="1">The sequence shown here is derived from an EMBL/GenBank/DDBJ whole genome shotgun (WGS) entry which is preliminary data.</text>
</comment>
<feature type="non-terminal residue" evidence="1">
    <location>
        <position position="1"/>
    </location>
</feature>
<dbReference type="Proteomes" id="UP000186817">
    <property type="component" value="Unassembled WGS sequence"/>
</dbReference>
<protein>
    <submittedName>
        <fullName evidence="1">Uncharacterized protein</fullName>
    </submittedName>
</protein>
<accession>A0A1Q9BU79</accession>
<evidence type="ECO:0000313" key="1">
    <source>
        <dbReference type="EMBL" id="OLP74225.1"/>
    </source>
</evidence>
<dbReference type="AlphaFoldDB" id="A0A1Q9BU79"/>
<dbReference type="OrthoDB" id="436315at2759"/>
<sequence>VAAKLRALFKQAVADSFRAGAIARHVAPGGERLVSLADVAGEMPFLVSDEPVIIVFGSDESFTNSLSQVAMEFETKTTIYWKQWCNNLCLPVEFQQVLMRAAMTLAMNQSEDCGGFLATLSMGLPLG</sequence>
<keyword evidence="2" id="KW-1185">Reference proteome</keyword>
<gene>
    <name evidence="1" type="ORF">AK812_SmicGene46301</name>
</gene>
<feature type="non-terminal residue" evidence="1">
    <location>
        <position position="127"/>
    </location>
</feature>
<organism evidence="1 2">
    <name type="scientific">Symbiodinium microadriaticum</name>
    <name type="common">Dinoflagellate</name>
    <name type="synonym">Zooxanthella microadriatica</name>
    <dbReference type="NCBI Taxonomy" id="2951"/>
    <lineage>
        <taxon>Eukaryota</taxon>
        <taxon>Sar</taxon>
        <taxon>Alveolata</taxon>
        <taxon>Dinophyceae</taxon>
        <taxon>Suessiales</taxon>
        <taxon>Symbiodiniaceae</taxon>
        <taxon>Symbiodinium</taxon>
    </lineage>
</organism>